<comment type="caution">
    <text evidence="2">The sequence shown here is derived from an EMBL/GenBank/DDBJ whole genome shotgun (WGS) entry which is preliminary data.</text>
</comment>
<dbReference type="Proteomes" id="UP001589627">
    <property type="component" value="Unassembled WGS sequence"/>
</dbReference>
<dbReference type="EMBL" id="JBHLZP010000352">
    <property type="protein sequence ID" value="MFB9837195.1"/>
    <property type="molecule type" value="Genomic_DNA"/>
</dbReference>
<evidence type="ECO:0000313" key="3">
    <source>
        <dbReference type="Proteomes" id="UP001589627"/>
    </source>
</evidence>
<dbReference type="RefSeq" id="WP_378209974.1">
    <property type="nucleotide sequence ID" value="NZ_JBHLZP010000352.1"/>
</dbReference>
<name>A0ABV5YQ57_9ACTN</name>
<evidence type="ECO:0000256" key="1">
    <source>
        <dbReference type="SAM" id="MobiDB-lite"/>
    </source>
</evidence>
<protein>
    <submittedName>
        <fullName evidence="2">Uncharacterized protein</fullName>
    </submittedName>
</protein>
<feature type="region of interest" description="Disordered" evidence="1">
    <location>
        <begin position="1"/>
        <end position="47"/>
    </location>
</feature>
<gene>
    <name evidence="2" type="ORF">ACFFNX_33985</name>
</gene>
<evidence type="ECO:0000313" key="2">
    <source>
        <dbReference type="EMBL" id="MFB9837195.1"/>
    </source>
</evidence>
<keyword evidence="3" id="KW-1185">Reference proteome</keyword>
<feature type="compositionally biased region" description="Pro residues" evidence="1">
    <location>
        <begin position="13"/>
        <end position="22"/>
    </location>
</feature>
<proteinExistence type="predicted"/>
<sequence>MSVSEPDAEAPAAPGPPGPPGLLAPRGRACRRSPESSPRGADIEWSG</sequence>
<reference evidence="2 3" key="1">
    <citation type="submission" date="2024-09" db="EMBL/GenBank/DDBJ databases">
        <authorList>
            <person name="Sun Q."/>
            <person name="Mori K."/>
        </authorList>
    </citation>
    <scope>NUCLEOTIDE SEQUENCE [LARGE SCALE GENOMIC DNA]</scope>
    <source>
        <strain evidence="2 3">TBRC 0563</strain>
    </source>
</reference>
<accession>A0ABV5YQ57</accession>
<organism evidence="2 3">
    <name type="scientific">Actinoallomurus acaciae</name>
    <dbReference type="NCBI Taxonomy" id="502577"/>
    <lineage>
        <taxon>Bacteria</taxon>
        <taxon>Bacillati</taxon>
        <taxon>Actinomycetota</taxon>
        <taxon>Actinomycetes</taxon>
        <taxon>Streptosporangiales</taxon>
        <taxon>Thermomonosporaceae</taxon>
        <taxon>Actinoallomurus</taxon>
    </lineage>
</organism>